<dbReference type="InterPro" id="IPR045584">
    <property type="entry name" value="Pilin-like"/>
</dbReference>
<evidence type="ECO:0000256" key="8">
    <source>
        <dbReference type="ARBA" id="ARBA00023136"/>
    </source>
</evidence>
<evidence type="ECO:0000256" key="6">
    <source>
        <dbReference type="ARBA" id="ARBA00022692"/>
    </source>
</evidence>
<sequence>MIKYRNMKEKGFTLIEVMAAIAILAIGITALIELFSGSLRSIGYAENYTKAAIAADAEMRNTLSTQKLKEDSYTKRSQNGYTYDIQISQIDKDKTDKLQYELFSITLTVNWKAGRKSKTYTLKTLAARKKSDALKTS</sequence>
<evidence type="ECO:0000256" key="7">
    <source>
        <dbReference type="ARBA" id="ARBA00022989"/>
    </source>
</evidence>
<keyword evidence="7 9" id="KW-1133">Transmembrane helix</keyword>
<keyword evidence="11" id="KW-1185">Reference proteome</keyword>
<proteinExistence type="inferred from homology"/>
<dbReference type="EMBL" id="LNQR01000058">
    <property type="protein sequence ID" value="KWT85937.1"/>
    <property type="molecule type" value="Genomic_DNA"/>
</dbReference>
<keyword evidence="6 9" id="KW-0812">Transmembrane</keyword>
<evidence type="ECO:0000256" key="5">
    <source>
        <dbReference type="ARBA" id="ARBA00022519"/>
    </source>
</evidence>
<dbReference type="PROSITE" id="PS00409">
    <property type="entry name" value="PROKAR_NTER_METHYL"/>
    <property type="match status" value="1"/>
</dbReference>
<dbReference type="PANTHER" id="PTHR38779">
    <property type="entry name" value="TYPE II SECRETION SYSTEM PROTEIN I-RELATED"/>
    <property type="match status" value="1"/>
</dbReference>
<name>A0ABR5SGV5_9BACT</name>
<evidence type="ECO:0000313" key="11">
    <source>
        <dbReference type="Proteomes" id="UP000060487"/>
    </source>
</evidence>
<feature type="transmembrane region" description="Helical" evidence="9">
    <location>
        <begin position="12"/>
        <end position="32"/>
    </location>
</feature>
<organism evidence="10 11">
    <name type="scientific">Candidatus Magnetominusculus xianensis</name>
    <dbReference type="NCBI Taxonomy" id="1748249"/>
    <lineage>
        <taxon>Bacteria</taxon>
        <taxon>Pseudomonadati</taxon>
        <taxon>Nitrospirota</taxon>
        <taxon>Nitrospiria</taxon>
        <taxon>Nitrospirales</taxon>
        <taxon>Nitrospiraceae</taxon>
        <taxon>Candidatus Magnetominusculus</taxon>
    </lineage>
</organism>
<evidence type="ECO:0000256" key="9">
    <source>
        <dbReference type="SAM" id="Phobius"/>
    </source>
</evidence>
<evidence type="ECO:0000256" key="3">
    <source>
        <dbReference type="ARBA" id="ARBA00022475"/>
    </source>
</evidence>
<protein>
    <submittedName>
        <fullName evidence="10">General secretion pathway protein GspI</fullName>
    </submittedName>
</protein>
<dbReference type="PANTHER" id="PTHR38779:SF2">
    <property type="entry name" value="TYPE II SECRETION SYSTEM PROTEIN I-RELATED"/>
    <property type="match status" value="1"/>
</dbReference>
<keyword evidence="8 9" id="KW-0472">Membrane</keyword>
<dbReference type="Pfam" id="PF07963">
    <property type="entry name" value="N_methyl"/>
    <property type="match status" value="1"/>
</dbReference>
<dbReference type="Proteomes" id="UP000060487">
    <property type="component" value="Unassembled WGS sequence"/>
</dbReference>
<comment type="caution">
    <text evidence="10">The sequence shown here is derived from an EMBL/GenBank/DDBJ whole genome shotgun (WGS) entry which is preliminary data.</text>
</comment>
<evidence type="ECO:0000313" key="10">
    <source>
        <dbReference type="EMBL" id="KWT85937.1"/>
    </source>
</evidence>
<dbReference type="NCBIfam" id="TIGR02532">
    <property type="entry name" value="IV_pilin_GFxxxE"/>
    <property type="match status" value="1"/>
</dbReference>
<gene>
    <name evidence="10" type="ORF">ASN18_1648</name>
</gene>
<keyword evidence="5" id="KW-0997">Cell inner membrane</keyword>
<evidence type="ECO:0000256" key="2">
    <source>
        <dbReference type="ARBA" id="ARBA00008358"/>
    </source>
</evidence>
<dbReference type="InterPro" id="IPR010052">
    <property type="entry name" value="T2SS_protein-GspI"/>
</dbReference>
<dbReference type="InterPro" id="IPR012902">
    <property type="entry name" value="N_methyl_site"/>
</dbReference>
<reference evidence="10 11" key="1">
    <citation type="submission" date="2015-11" db="EMBL/GenBank/DDBJ databases">
        <authorList>
            <person name="Lin W."/>
        </authorList>
    </citation>
    <scope>NUCLEOTIDE SEQUENCE [LARGE SCALE GENOMIC DNA]</scope>
    <source>
        <strain evidence="10 11">HCH-1</strain>
    </source>
</reference>
<evidence type="ECO:0000256" key="1">
    <source>
        <dbReference type="ARBA" id="ARBA00004377"/>
    </source>
</evidence>
<comment type="subcellular location">
    <subcellularLocation>
        <location evidence="1">Cell inner membrane</location>
        <topology evidence="1">Single-pass membrane protein</topology>
    </subcellularLocation>
</comment>
<comment type="similarity">
    <text evidence="2">Belongs to the GSP I family.</text>
</comment>
<keyword evidence="4" id="KW-0488">Methylation</keyword>
<keyword evidence="3" id="KW-1003">Cell membrane</keyword>
<dbReference type="SUPFAM" id="SSF54523">
    <property type="entry name" value="Pili subunits"/>
    <property type="match status" value="1"/>
</dbReference>
<evidence type="ECO:0000256" key="4">
    <source>
        <dbReference type="ARBA" id="ARBA00022481"/>
    </source>
</evidence>
<accession>A0ABR5SGV5</accession>